<organism evidence="15 16">
    <name type="scientific">Aeromicrobium marinum DSM 15272</name>
    <dbReference type="NCBI Taxonomy" id="585531"/>
    <lineage>
        <taxon>Bacteria</taxon>
        <taxon>Bacillati</taxon>
        <taxon>Actinomycetota</taxon>
        <taxon>Actinomycetes</taxon>
        <taxon>Propionibacteriales</taxon>
        <taxon>Nocardioidaceae</taxon>
        <taxon>Aeromicrobium</taxon>
    </lineage>
</organism>
<evidence type="ECO:0000256" key="4">
    <source>
        <dbReference type="ARBA" id="ARBA00022679"/>
    </source>
</evidence>
<comment type="subcellular location">
    <subcellularLocation>
        <location evidence="1">Membrane</location>
        <topology evidence="1">Multi-pass membrane protein</topology>
    </subcellularLocation>
</comment>
<feature type="transmembrane region" description="Helical" evidence="13">
    <location>
        <begin position="507"/>
        <end position="525"/>
    </location>
</feature>
<dbReference type="InterPro" id="IPR001173">
    <property type="entry name" value="Glyco_trans_2-like"/>
</dbReference>
<comment type="similarity">
    <text evidence="2">Belongs to the glycosyltransferase 2 family.</text>
</comment>
<keyword evidence="5 13" id="KW-0812">Transmembrane</keyword>
<dbReference type="PANTHER" id="PTHR43867">
    <property type="entry name" value="CELLULOSE SYNTHASE CATALYTIC SUBUNIT A [UDP-FORMING]"/>
    <property type="match status" value="1"/>
</dbReference>
<feature type="transmembrane region" description="Helical" evidence="13">
    <location>
        <begin position="40"/>
        <end position="60"/>
    </location>
</feature>
<evidence type="ECO:0000256" key="12">
    <source>
        <dbReference type="ARBA" id="ARBA00078564"/>
    </source>
</evidence>
<evidence type="ECO:0000256" key="10">
    <source>
        <dbReference type="ARBA" id="ARBA00066964"/>
    </source>
</evidence>
<evidence type="ECO:0000256" key="7">
    <source>
        <dbReference type="ARBA" id="ARBA00022989"/>
    </source>
</evidence>
<proteinExistence type="inferred from homology"/>
<evidence type="ECO:0000256" key="9">
    <source>
        <dbReference type="ARBA" id="ARBA00053004"/>
    </source>
</evidence>
<evidence type="ECO:0000256" key="13">
    <source>
        <dbReference type="SAM" id="Phobius"/>
    </source>
</evidence>
<feature type="domain" description="Glycosyltransferase 2-like" evidence="14">
    <location>
        <begin position="264"/>
        <end position="437"/>
    </location>
</feature>
<feature type="transmembrane region" description="Helical" evidence="13">
    <location>
        <begin position="474"/>
        <end position="495"/>
    </location>
</feature>
<evidence type="ECO:0000256" key="8">
    <source>
        <dbReference type="ARBA" id="ARBA00023136"/>
    </source>
</evidence>
<keyword evidence="8 13" id="KW-0472">Membrane</keyword>
<accession>E2S9T3</accession>
<dbReference type="EC" id="2.4.1.336" evidence="10"/>
<dbReference type="RefSeq" id="WP_007077745.1">
    <property type="nucleotide sequence ID" value="NZ_CM001024.1"/>
</dbReference>
<dbReference type="Pfam" id="PF13632">
    <property type="entry name" value="Glyco_trans_2_3"/>
    <property type="match status" value="1"/>
</dbReference>
<dbReference type="InterPro" id="IPR050321">
    <property type="entry name" value="Glycosyltr_2/OpgH_subfam"/>
</dbReference>
<comment type="catalytic activity">
    <reaction evidence="9">
        <text>a 1,2-diacyl-sn-glycerol + UDP-alpha-D-glucose = a 1,2-diacyl-3-O-(beta-D-glucopyranosyl)-sn-glycerol + UDP + H(+)</text>
        <dbReference type="Rhea" id="RHEA:17285"/>
        <dbReference type="ChEBI" id="CHEBI:15378"/>
        <dbReference type="ChEBI" id="CHEBI:17815"/>
        <dbReference type="ChEBI" id="CHEBI:58223"/>
        <dbReference type="ChEBI" id="CHEBI:58885"/>
        <dbReference type="ChEBI" id="CHEBI:75799"/>
        <dbReference type="EC" id="2.4.1.336"/>
    </reaction>
</comment>
<keyword evidence="6" id="KW-0460">Magnesium</keyword>
<keyword evidence="16" id="KW-1185">Reference proteome</keyword>
<evidence type="ECO:0000256" key="5">
    <source>
        <dbReference type="ARBA" id="ARBA00022692"/>
    </source>
</evidence>
<gene>
    <name evidence="15" type="ORF">HMPREF0063_10723</name>
</gene>
<feature type="transmembrane region" description="Helical" evidence="13">
    <location>
        <begin position="441"/>
        <end position="462"/>
    </location>
</feature>
<dbReference type="SUPFAM" id="SSF53448">
    <property type="entry name" value="Nucleotide-diphospho-sugar transferases"/>
    <property type="match status" value="1"/>
</dbReference>
<dbReference type="PANTHER" id="PTHR43867:SF4">
    <property type="entry name" value="BETA-(1-3)-GLUCOSYL TRANSFERASE"/>
    <property type="match status" value="1"/>
</dbReference>
<evidence type="ECO:0000256" key="6">
    <source>
        <dbReference type="ARBA" id="ARBA00022842"/>
    </source>
</evidence>
<dbReference type="STRING" id="585531.HMPREF0063_10723"/>
<dbReference type="OrthoDB" id="7431422at2"/>
<evidence type="ECO:0000313" key="15">
    <source>
        <dbReference type="EMBL" id="EFQ84007.1"/>
    </source>
</evidence>
<feature type="transmembrane region" description="Helical" evidence="13">
    <location>
        <begin position="90"/>
        <end position="108"/>
    </location>
</feature>
<evidence type="ECO:0000256" key="2">
    <source>
        <dbReference type="ARBA" id="ARBA00006739"/>
    </source>
</evidence>
<reference evidence="15" key="1">
    <citation type="submission" date="2010-08" db="EMBL/GenBank/DDBJ databases">
        <authorList>
            <person name="Muzny D."/>
            <person name="Qin X."/>
            <person name="Buhay C."/>
            <person name="Dugan-Rocha S."/>
            <person name="Ding Y."/>
            <person name="Chen G."/>
            <person name="Hawes A."/>
            <person name="Holder M."/>
            <person name="Jhangiani S."/>
            <person name="Johnson A."/>
            <person name="Khan Z."/>
            <person name="Li Z."/>
            <person name="Liu W."/>
            <person name="Liu X."/>
            <person name="Perez L."/>
            <person name="Shen H."/>
            <person name="Wang Q."/>
            <person name="Watt J."/>
            <person name="Xi L."/>
            <person name="Xin Y."/>
            <person name="Zhou J."/>
            <person name="Deng J."/>
            <person name="Jiang H."/>
            <person name="Liu Y."/>
            <person name="Qu J."/>
            <person name="Song X.-Z."/>
            <person name="Zhang L."/>
            <person name="Villasana D."/>
            <person name="Johnson A."/>
            <person name="Liu J."/>
            <person name="Liyanage D."/>
            <person name="Lorensuhewa L."/>
            <person name="Robinson T."/>
            <person name="Song A."/>
            <person name="Song B.-B."/>
            <person name="Dinh H."/>
            <person name="Thornton R."/>
            <person name="Coyle M."/>
            <person name="Francisco L."/>
            <person name="Jackson L."/>
            <person name="Javaid M."/>
            <person name="Korchina V."/>
            <person name="Kovar C."/>
            <person name="Mata R."/>
            <person name="Mathew T."/>
            <person name="Ngo R."/>
            <person name="Nguyen L."/>
            <person name="Nguyen N."/>
            <person name="Okwuonu G."/>
            <person name="Ongeri F."/>
            <person name="Pham C."/>
            <person name="Simmons D."/>
            <person name="Wilczek-Boney K."/>
            <person name="Hale W."/>
            <person name="Jakkamsetti A."/>
            <person name="Pham P."/>
            <person name="Ruth R."/>
            <person name="San Lucas F."/>
            <person name="Warren J."/>
            <person name="Zhang J."/>
            <person name="Zhao Z."/>
            <person name="Zhou C."/>
            <person name="Zhu D."/>
            <person name="Lee S."/>
            <person name="Bess C."/>
            <person name="Blankenburg K."/>
            <person name="Forbes L."/>
            <person name="Fu Q."/>
            <person name="Gubbala S."/>
            <person name="Hirani K."/>
            <person name="Jayaseelan J.C."/>
            <person name="Lara F."/>
            <person name="Munidasa M."/>
            <person name="Palculict T."/>
            <person name="Patil S."/>
            <person name="Pu L.-L."/>
            <person name="Saada N."/>
            <person name="Tang L."/>
            <person name="Weissenberger G."/>
            <person name="Zhu Y."/>
            <person name="Hemphill L."/>
            <person name="Shang Y."/>
            <person name="Youmans B."/>
            <person name="Ayvaz T."/>
            <person name="Ross M."/>
            <person name="Santibanez J."/>
            <person name="Aqrawi P."/>
            <person name="Gross S."/>
            <person name="Joshi V."/>
            <person name="Fowler G."/>
            <person name="Nazareth L."/>
            <person name="Reid J."/>
            <person name="Worley K."/>
            <person name="Petrosino J."/>
            <person name="Highlander S."/>
            <person name="Gibbs R."/>
        </authorList>
    </citation>
    <scope>NUCLEOTIDE SEQUENCE [LARGE SCALE GENOMIC DNA]</scope>
    <source>
        <strain evidence="15">DSM 15272</strain>
    </source>
</reference>
<keyword evidence="3 15" id="KW-0328">Glycosyltransferase</keyword>
<feature type="transmembrane region" description="Helical" evidence="13">
    <location>
        <begin position="66"/>
        <end position="83"/>
    </location>
</feature>
<dbReference type="EMBL" id="ACLF03000003">
    <property type="protein sequence ID" value="EFQ84007.1"/>
    <property type="molecule type" value="Genomic_DNA"/>
</dbReference>
<name>E2S9T3_9ACTN</name>
<dbReference type="InterPro" id="IPR029044">
    <property type="entry name" value="Nucleotide-diphossugar_trans"/>
</dbReference>
<evidence type="ECO:0000256" key="11">
    <source>
        <dbReference type="ARBA" id="ARBA00068721"/>
    </source>
</evidence>
<dbReference type="Proteomes" id="UP000003111">
    <property type="component" value="Unassembled WGS sequence"/>
</dbReference>
<evidence type="ECO:0000259" key="14">
    <source>
        <dbReference type="Pfam" id="PF13632"/>
    </source>
</evidence>
<evidence type="ECO:0000313" key="16">
    <source>
        <dbReference type="Proteomes" id="UP000003111"/>
    </source>
</evidence>
<dbReference type="FunFam" id="3.90.550.10:FF:000164">
    <property type="entry name" value="Beta-(1-3)-glucosyl transferase"/>
    <property type="match status" value="1"/>
</dbReference>
<evidence type="ECO:0000256" key="1">
    <source>
        <dbReference type="ARBA" id="ARBA00004141"/>
    </source>
</evidence>
<protein>
    <recommendedName>
        <fullName evidence="11">Beta-monoglucosyldiacylglycerol synthase</fullName>
        <ecNumber evidence="10">2.4.1.336</ecNumber>
    </recommendedName>
    <alternativeName>
        <fullName evidence="12">UDP-glucose:1,2-diacylglycerol 3-beta-D-glucosyltransferase</fullName>
    </alternativeName>
</protein>
<keyword evidence="4 15" id="KW-0808">Transferase</keyword>
<dbReference type="Gene3D" id="3.90.550.10">
    <property type="entry name" value="Spore Coat Polysaccharide Biosynthesis Protein SpsA, Chain A"/>
    <property type="match status" value="1"/>
</dbReference>
<evidence type="ECO:0000256" key="3">
    <source>
        <dbReference type="ARBA" id="ARBA00022676"/>
    </source>
</evidence>
<dbReference type="GO" id="GO:0005886">
    <property type="term" value="C:plasma membrane"/>
    <property type="evidence" value="ECO:0007669"/>
    <property type="project" value="TreeGrafter"/>
</dbReference>
<feature type="transmembrane region" description="Helical" evidence="13">
    <location>
        <begin position="6"/>
        <end position="28"/>
    </location>
</feature>
<feature type="transmembrane region" description="Helical" evidence="13">
    <location>
        <begin position="128"/>
        <end position="149"/>
    </location>
</feature>
<dbReference type="GO" id="GO:0016758">
    <property type="term" value="F:hexosyltransferase activity"/>
    <property type="evidence" value="ECO:0007669"/>
    <property type="project" value="TreeGrafter"/>
</dbReference>
<dbReference type="HOGENOM" id="CLU_367935_0_0_11"/>
<dbReference type="eggNOG" id="COG1215">
    <property type="taxonomic scope" value="Bacteria"/>
</dbReference>
<sequence length="635" mass="69705">MYDPWGALTPAVLVVLVWLVVAMGLVVLGPEPRARLRPAVRLAIAVGGTAGVVAVPVAWWTDDPRHGVLVGAVVAWSFLPWGWVRRDWTLAGTVAWVLSVDATVLYLAAVLRWTLTADLGPWTTAASLALWCVEVFVALIGLACAWELVDVTARHRWRPTRDPRQLRRDGRPVRPFVSIHVPTHQEPPEMVIETLQRLVDLDYDDYEVLLVDNNTTDPALWRPVQSWCDRQDRVTFVHLENWPGYKSGALNHALTRTDDRAEVIGVVDADYLVDPDFLTDCAPWFGFSDVSFVQTPQDYRGSGASSYFRRLHHSYAYFFSVSQRSRNERNGAIFGGTMGLVRRSELEAAGGWDEWCITEDAELSLRLLRRGGRGVHLDRAYGQGVMPLTFESLKRQRYRWCFGGVQILRMHGRSLLPGPRSATNRLTPAQRWAYVSGGLQWLGDLAALAFLGFLSIAAVDLATGGDLLVRRLSGVLLAAVVAVVAIGSLRAIASVRRVGRTSWRDSVGVFGLWLALGITVARASARAAVAREGVFLRTPKVRAGTFGVARALRHNTLECIVAGWCVVMAALASTHASGGAALVAGLLLLQGAGHAAAPFNSIAAQRSHLPPSVAPRHRSIARRRRLVPVVRGERP</sequence>
<comment type="caution">
    <text evidence="15">The sequence shown here is derived from an EMBL/GenBank/DDBJ whole genome shotgun (WGS) entry which is preliminary data.</text>
</comment>
<keyword evidence="7 13" id="KW-1133">Transmembrane helix</keyword>
<dbReference type="AlphaFoldDB" id="E2S9T3"/>